<reference evidence="1" key="1">
    <citation type="submission" date="2021-09" db="EMBL/GenBank/DDBJ databases">
        <title>Genome of Aequorivita sp. strain F47161.</title>
        <authorList>
            <person name="Wang Y."/>
        </authorList>
    </citation>
    <scope>NUCLEOTIDE SEQUENCE</scope>
    <source>
        <strain evidence="1">F47161</strain>
    </source>
</reference>
<dbReference type="InterPro" id="IPR046233">
    <property type="entry name" value="DUF6266"/>
</dbReference>
<dbReference type="AlphaFoldDB" id="A0A9X1U407"/>
<keyword evidence="2" id="KW-1185">Reference proteome</keyword>
<dbReference type="Pfam" id="PF19781">
    <property type="entry name" value="DUF6266"/>
    <property type="match status" value="1"/>
</dbReference>
<proteinExistence type="predicted"/>
<protein>
    <submittedName>
        <fullName evidence="1">DUF6266 family protein</fullName>
    </submittedName>
</protein>
<name>A0A9X1U407_9FLAO</name>
<dbReference type="Proteomes" id="UP001139461">
    <property type="component" value="Unassembled WGS sequence"/>
</dbReference>
<organism evidence="1 2">
    <name type="scientific">Aequorivita vitellina</name>
    <dbReference type="NCBI Taxonomy" id="2874475"/>
    <lineage>
        <taxon>Bacteria</taxon>
        <taxon>Pseudomonadati</taxon>
        <taxon>Bacteroidota</taxon>
        <taxon>Flavobacteriia</taxon>
        <taxon>Flavobacteriales</taxon>
        <taxon>Flavobacteriaceae</taxon>
        <taxon>Aequorivita</taxon>
    </lineage>
</organism>
<accession>A0A9X1U407</accession>
<comment type="caution">
    <text evidence="1">The sequence shown here is derived from an EMBL/GenBank/DDBJ whole genome shotgun (WGS) entry which is preliminary data.</text>
</comment>
<sequence length="214" mass="22957">MGSYRKGILGPFRGKVGNVIGYSWRGKDLMRGLPKESSVAATEAQLEQRAKFSTVIKFLRPIKNIVGTYFGKEQGTKSPFNLATGYHLKEALLPGTDDTWLIDYPKVLISRGVLRGVDNPAVAAGGAGEINLSWTDNSGQGSADATDKMIAVVFCTEMAEFVEFNPQGTRADGAAVLKVPLYLSGTLAEVWMTFVTENGKQVAISSYAGSVTVP</sequence>
<gene>
    <name evidence="1" type="ORF">K8089_13770</name>
</gene>
<evidence type="ECO:0000313" key="2">
    <source>
        <dbReference type="Proteomes" id="UP001139461"/>
    </source>
</evidence>
<evidence type="ECO:0000313" key="1">
    <source>
        <dbReference type="EMBL" id="MCG2420093.1"/>
    </source>
</evidence>
<dbReference type="EMBL" id="JAIRBA010000032">
    <property type="protein sequence ID" value="MCG2420093.1"/>
    <property type="molecule type" value="Genomic_DNA"/>
</dbReference>
<dbReference type="RefSeq" id="WP_237603876.1">
    <property type="nucleotide sequence ID" value="NZ_JAIRBA010000032.1"/>
</dbReference>